<evidence type="ECO:0000256" key="4">
    <source>
        <dbReference type="SAM" id="SignalP"/>
    </source>
</evidence>
<dbReference type="InterPro" id="IPR051455">
    <property type="entry name" value="Bact_solute-bind_prot3"/>
</dbReference>
<dbReference type="STRING" id="824.CGRAC_1034"/>
<evidence type="ECO:0000313" key="8">
    <source>
        <dbReference type="Proteomes" id="UP000005709"/>
    </source>
</evidence>
<feature type="chain" id="PRO_5002990708" evidence="4">
    <location>
        <begin position="18"/>
        <end position="269"/>
    </location>
</feature>
<dbReference type="GO" id="GO:0030288">
    <property type="term" value="C:outer membrane-bounded periplasmic space"/>
    <property type="evidence" value="ECO:0007669"/>
    <property type="project" value="TreeGrafter"/>
</dbReference>
<dbReference type="Gene3D" id="3.40.190.10">
    <property type="entry name" value="Periplasmic binding protein-like II"/>
    <property type="match status" value="2"/>
</dbReference>
<evidence type="ECO:0000256" key="1">
    <source>
        <dbReference type="ARBA" id="ARBA00010333"/>
    </source>
</evidence>
<keyword evidence="3 4" id="KW-0732">Signal</keyword>
<proteinExistence type="inferred from homology"/>
<sequence>MKLLFCIIFTLCSGVFAGSLEQIRSAGVVKIGVRDGRPPFSDEKSGNFEGFEINLADAIAKSIFGDKRGRVEFVPLNASDRISALQNDKVDLAVATITITQDRKRQIDFSYPYFSMSLGVLTRKSDGIKSIDDLSNKKVLVEGNGTTAENFLYKNKIHNLIHCSITTECYDMLKQGKADAYVNDNLIVLAYSIIDDNLEVAIQNLGNPEFLGIGVRKGNTELLDLINKELVALSKQGFFERSYDETFKPFYQGAADKKYFLLDGLYAIF</sequence>
<evidence type="ECO:0000256" key="3">
    <source>
        <dbReference type="ARBA" id="ARBA00022729"/>
    </source>
</evidence>
<evidence type="ECO:0000313" key="7">
    <source>
        <dbReference type="EMBL" id="EEV18334.1"/>
    </source>
</evidence>
<reference evidence="7 8" key="1">
    <citation type="submission" date="2009-07" db="EMBL/GenBank/DDBJ databases">
        <authorList>
            <person name="Madupu R."/>
            <person name="Sebastian Y."/>
            <person name="Durkin A.S."/>
            <person name="Torralba M."/>
            <person name="Methe B."/>
            <person name="Sutton G.G."/>
            <person name="Strausberg R.L."/>
            <person name="Nelson K.E."/>
        </authorList>
    </citation>
    <scope>NUCLEOTIDE SEQUENCE [LARGE SCALE GENOMIC DNA]</scope>
    <source>
        <strain evidence="7 8">RM3268</strain>
    </source>
</reference>
<dbReference type="SMART" id="SM00079">
    <property type="entry name" value="PBPe"/>
    <property type="match status" value="1"/>
</dbReference>
<dbReference type="eggNOG" id="COG0834">
    <property type="taxonomic scope" value="Bacteria"/>
</dbReference>
<dbReference type="Pfam" id="PF00497">
    <property type="entry name" value="SBP_bac_3"/>
    <property type="match status" value="1"/>
</dbReference>
<evidence type="ECO:0000256" key="2">
    <source>
        <dbReference type="ARBA" id="ARBA00022448"/>
    </source>
</evidence>
<dbReference type="RefSeq" id="WP_005870743.1">
    <property type="nucleotide sequence ID" value="NZ_ACYG01000019.1"/>
</dbReference>
<dbReference type="PANTHER" id="PTHR30085">
    <property type="entry name" value="AMINO ACID ABC TRANSPORTER PERMEASE"/>
    <property type="match status" value="1"/>
</dbReference>
<evidence type="ECO:0000259" key="6">
    <source>
        <dbReference type="SMART" id="SM00079"/>
    </source>
</evidence>
<comment type="caution">
    <text evidence="7">The sequence shown here is derived from an EMBL/GenBank/DDBJ whole genome shotgun (WGS) entry which is preliminary data.</text>
</comment>
<dbReference type="Proteomes" id="UP000005709">
    <property type="component" value="Unassembled WGS sequence"/>
</dbReference>
<feature type="signal peptide" evidence="4">
    <location>
        <begin position="1"/>
        <end position="17"/>
    </location>
</feature>
<dbReference type="GO" id="GO:0015276">
    <property type="term" value="F:ligand-gated monoatomic ion channel activity"/>
    <property type="evidence" value="ECO:0007669"/>
    <property type="project" value="InterPro"/>
</dbReference>
<dbReference type="InterPro" id="IPR001638">
    <property type="entry name" value="Solute-binding_3/MltF_N"/>
</dbReference>
<dbReference type="GO" id="GO:0006865">
    <property type="term" value="P:amino acid transport"/>
    <property type="evidence" value="ECO:0007669"/>
    <property type="project" value="TreeGrafter"/>
</dbReference>
<name>C8PGU6_9BACT</name>
<feature type="domain" description="Ionotropic glutamate receptor C-terminal" evidence="6">
    <location>
        <begin position="30"/>
        <end position="249"/>
    </location>
</feature>
<keyword evidence="8" id="KW-1185">Reference proteome</keyword>
<dbReference type="GO" id="GO:0005576">
    <property type="term" value="C:extracellular region"/>
    <property type="evidence" value="ECO:0007669"/>
    <property type="project" value="TreeGrafter"/>
</dbReference>
<dbReference type="InterPro" id="IPR001320">
    <property type="entry name" value="Iontro_rcpt_C"/>
</dbReference>
<dbReference type="PANTHER" id="PTHR30085:SF6">
    <property type="entry name" value="ABC TRANSPORTER GLUTAMINE-BINDING PROTEIN GLNH"/>
    <property type="match status" value="1"/>
</dbReference>
<dbReference type="SUPFAM" id="SSF53850">
    <property type="entry name" value="Periplasmic binding protein-like II"/>
    <property type="match status" value="1"/>
</dbReference>
<evidence type="ECO:0000259" key="5">
    <source>
        <dbReference type="SMART" id="SM00062"/>
    </source>
</evidence>
<gene>
    <name evidence="7" type="ORF">CAMGR0001_1091</name>
</gene>
<protein>
    <submittedName>
        <fullName evidence="7">ABC transporter, substrate-binding protein, family 3</fullName>
    </submittedName>
</protein>
<keyword evidence="2" id="KW-0813">Transport</keyword>
<feature type="domain" description="Solute-binding protein family 3/N-terminal" evidence="5">
    <location>
        <begin position="28"/>
        <end position="249"/>
    </location>
</feature>
<dbReference type="AlphaFoldDB" id="C8PGU6"/>
<dbReference type="SMART" id="SM00062">
    <property type="entry name" value="PBPb"/>
    <property type="match status" value="1"/>
</dbReference>
<dbReference type="GO" id="GO:0016020">
    <property type="term" value="C:membrane"/>
    <property type="evidence" value="ECO:0007669"/>
    <property type="project" value="InterPro"/>
</dbReference>
<dbReference type="EMBL" id="ACYG01000019">
    <property type="protein sequence ID" value="EEV18334.1"/>
    <property type="molecule type" value="Genomic_DNA"/>
</dbReference>
<organism evidence="7 8">
    <name type="scientific">Campylobacter gracilis RM3268</name>
    <dbReference type="NCBI Taxonomy" id="553220"/>
    <lineage>
        <taxon>Bacteria</taxon>
        <taxon>Pseudomonadati</taxon>
        <taxon>Campylobacterota</taxon>
        <taxon>Epsilonproteobacteria</taxon>
        <taxon>Campylobacterales</taxon>
        <taxon>Campylobacteraceae</taxon>
        <taxon>Campylobacter</taxon>
    </lineage>
</organism>
<dbReference type="OrthoDB" id="368476at2"/>
<accession>C8PGU6</accession>
<comment type="similarity">
    <text evidence="1">Belongs to the bacterial solute-binding protein 3 family.</text>
</comment>